<dbReference type="EMBL" id="CDHK01000005">
    <property type="protein sequence ID" value="CEJ57699.1"/>
    <property type="molecule type" value="Genomic_DNA"/>
</dbReference>
<evidence type="ECO:0000256" key="1">
    <source>
        <dbReference type="SAM" id="MobiDB-lite"/>
    </source>
</evidence>
<feature type="compositionally biased region" description="Polar residues" evidence="1">
    <location>
        <begin position="34"/>
        <end position="61"/>
    </location>
</feature>
<gene>
    <name evidence="2" type="ORF">PMG11_06383</name>
</gene>
<feature type="compositionally biased region" description="Basic and acidic residues" evidence="1">
    <location>
        <begin position="163"/>
        <end position="183"/>
    </location>
</feature>
<dbReference type="PANTHER" id="PTHR39606:SF1">
    <property type="entry name" value="CELL SURFACE PROTEIN"/>
    <property type="match status" value="1"/>
</dbReference>
<organism evidence="2 3">
    <name type="scientific">Penicillium brasilianum</name>
    <dbReference type="NCBI Taxonomy" id="104259"/>
    <lineage>
        <taxon>Eukaryota</taxon>
        <taxon>Fungi</taxon>
        <taxon>Dikarya</taxon>
        <taxon>Ascomycota</taxon>
        <taxon>Pezizomycotina</taxon>
        <taxon>Eurotiomycetes</taxon>
        <taxon>Eurotiomycetidae</taxon>
        <taxon>Eurotiales</taxon>
        <taxon>Aspergillaceae</taxon>
        <taxon>Penicillium</taxon>
    </lineage>
</organism>
<dbReference type="Proteomes" id="UP000042958">
    <property type="component" value="Unassembled WGS sequence"/>
</dbReference>
<protein>
    <recommendedName>
        <fullName evidence="4">Cell surface protein</fullName>
    </recommendedName>
</protein>
<feature type="compositionally biased region" description="Polar residues" evidence="1">
    <location>
        <begin position="245"/>
        <end position="259"/>
    </location>
</feature>
<dbReference type="PANTHER" id="PTHR39606">
    <property type="entry name" value="SURFACE PROTEIN, PUTATIVE-RELATED"/>
    <property type="match status" value="1"/>
</dbReference>
<feature type="compositionally biased region" description="Polar residues" evidence="1">
    <location>
        <begin position="185"/>
        <end position="208"/>
    </location>
</feature>
<evidence type="ECO:0008006" key="4">
    <source>
        <dbReference type="Google" id="ProtNLM"/>
    </source>
</evidence>
<keyword evidence="3" id="KW-1185">Reference proteome</keyword>
<dbReference type="OrthoDB" id="2590867at2759"/>
<proteinExistence type="predicted"/>
<accession>A0A0F7TM12</accession>
<evidence type="ECO:0000313" key="2">
    <source>
        <dbReference type="EMBL" id="CEJ57699.1"/>
    </source>
</evidence>
<evidence type="ECO:0000313" key="3">
    <source>
        <dbReference type="Proteomes" id="UP000042958"/>
    </source>
</evidence>
<dbReference type="AlphaFoldDB" id="A0A0F7TM12"/>
<name>A0A0F7TM12_PENBI</name>
<feature type="compositionally biased region" description="Basic and acidic residues" evidence="1">
    <location>
        <begin position="216"/>
        <end position="238"/>
    </location>
</feature>
<sequence>MSNIMHKVKDAMTENHDRDRAPNTEGPETHHTYRSSNPYAKDPASQNNPSTMNPESGSGNTFGLRGQGAAKEPDTYDSTTGGRTTHGLGSQGAAKGPDTYDPTPGGRTTHGLRSQGAARDPDTYDSTPGGRTTHELGNQGAAKGPDTYGSTTTGGNTVNAGPHDSKVANKLDPRVDSDLDHRAQNAGTMGSQNVGAAPQGMNTGNTAAGGQPRAFGSDHHRTDEDNHNKANQEHKLRTEPGPPGTGNQVTSEESYNSSSQEHKSHSTTTHTAPCDQFGGGAAGGSSYTQPPVGETAGMQNTSFAGKVDPQAQGMGYQQGDLANQRSGY</sequence>
<dbReference type="STRING" id="104259.A0A0F7TM12"/>
<feature type="region of interest" description="Disordered" evidence="1">
    <location>
        <begin position="1"/>
        <end position="328"/>
    </location>
</feature>
<feature type="compositionally biased region" description="Basic and acidic residues" evidence="1">
    <location>
        <begin position="7"/>
        <end position="31"/>
    </location>
</feature>
<reference evidence="3" key="1">
    <citation type="journal article" date="2015" name="Genome Announc.">
        <title>Draft genome sequence of the fungus Penicillium brasilianum MG11.</title>
        <authorList>
            <person name="Horn F."/>
            <person name="Linde J."/>
            <person name="Mattern D.J."/>
            <person name="Walther G."/>
            <person name="Guthke R."/>
            <person name="Brakhage A.A."/>
            <person name="Valiante V."/>
        </authorList>
    </citation>
    <scope>NUCLEOTIDE SEQUENCE [LARGE SCALE GENOMIC DNA]</scope>
    <source>
        <strain evidence="3">MG11</strain>
    </source>
</reference>
<feature type="compositionally biased region" description="Polar residues" evidence="1">
    <location>
        <begin position="148"/>
        <end position="159"/>
    </location>
</feature>